<dbReference type="GO" id="GO:0020037">
    <property type="term" value="F:heme binding"/>
    <property type="evidence" value="ECO:0007669"/>
    <property type="project" value="InterPro"/>
</dbReference>
<dbReference type="InterPro" id="IPR011989">
    <property type="entry name" value="ARM-like"/>
</dbReference>
<evidence type="ECO:0000256" key="4">
    <source>
        <dbReference type="PROSITE-ProRule" id="PRU00433"/>
    </source>
</evidence>
<evidence type="ECO:0000313" key="8">
    <source>
        <dbReference type="Proteomes" id="UP000676194"/>
    </source>
</evidence>
<dbReference type="PROSITE" id="PS51007">
    <property type="entry name" value="CYTC"/>
    <property type="match status" value="1"/>
</dbReference>
<proteinExistence type="predicted"/>
<organism evidence="7 8">
    <name type="scientific">Telmatocola sphagniphila</name>
    <dbReference type="NCBI Taxonomy" id="1123043"/>
    <lineage>
        <taxon>Bacteria</taxon>
        <taxon>Pseudomonadati</taxon>
        <taxon>Planctomycetota</taxon>
        <taxon>Planctomycetia</taxon>
        <taxon>Gemmatales</taxon>
        <taxon>Gemmataceae</taxon>
    </lineage>
</organism>
<dbReference type="PANTHER" id="PTHR33546">
    <property type="entry name" value="LARGE, MULTIFUNCTIONAL SECRETED PROTEIN-RELATED"/>
    <property type="match status" value="1"/>
</dbReference>
<keyword evidence="1 4" id="KW-0349">Heme</keyword>
<keyword evidence="8" id="KW-1185">Reference proteome</keyword>
<dbReference type="Gene3D" id="2.120.10.30">
    <property type="entry name" value="TolB, C-terminal domain"/>
    <property type="match status" value="1"/>
</dbReference>
<evidence type="ECO:0000256" key="1">
    <source>
        <dbReference type="ARBA" id="ARBA00022617"/>
    </source>
</evidence>
<evidence type="ECO:0000259" key="6">
    <source>
        <dbReference type="PROSITE" id="PS51007"/>
    </source>
</evidence>
<keyword evidence="2 4" id="KW-0479">Metal-binding</keyword>
<dbReference type="InterPro" id="IPR055557">
    <property type="entry name" value="DUF7133"/>
</dbReference>
<dbReference type="NCBIfam" id="TIGR02603">
    <property type="entry name" value="CxxCH_TIGR02603"/>
    <property type="match status" value="1"/>
</dbReference>
<dbReference type="SUPFAM" id="SSF63829">
    <property type="entry name" value="Calcium-dependent phosphotriesterase"/>
    <property type="match status" value="1"/>
</dbReference>
<dbReference type="Pfam" id="PF23500">
    <property type="entry name" value="DUF7133"/>
    <property type="match status" value="1"/>
</dbReference>
<dbReference type="EMBL" id="CP074694">
    <property type="protein sequence ID" value="QVL31986.1"/>
    <property type="molecule type" value="Genomic_DNA"/>
</dbReference>
<dbReference type="InterPro" id="IPR016024">
    <property type="entry name" value="ARM-type_fold"/>
</dbReference>
<dbReference type="InterPro" id="IPR013427">
    <property type="entry name" value="Haem-bd_dom_put"/>
</dbReference>
<name>A0A8E6B6C1_9BACT</name>
<dbReference type="KEGG" id="tsph:KIH39_24650"/>
<reference evidence="7" key="1">
    <citation type="submission" date="2021-05" db="EMBL/GenBank/DDBJ databases">
        <title>Complete genome sequence of the cellulolytic planctomycete Telmatocola sphagniphila SP2T and characterization of the first cellulase from planctomycetes.</title>
        <authorList>
            <person name="Rakitin A.L."/>
            <person name="Beletsky A.V."/>
            <person name="Naumoff D.G."/>
            <person name="Kulichevskaya I.S."/>
            <person name="Mardanov A.V."/>
            <person name="Ravin N.V."/>
            <person name="Dedysh S.N."/>
        </authorList>
    </citation>
    <scope>NUCLEOTIDE SEQUENCE</scope>
    <source>
        <strain evidence="7">SP2T</strain>
    </source>
</reference>
<feature type="chain" id="PRO_5034684218" evidence="5">
    <location>
        <begin position="17"/>
        <end position="988"/>
    </location>
</feature>
<dbReference type="SUPFAM" id="SSF46626">
    <property type="entry name" value="Cytochrome c"/>
    <property type="match status" value="1"/>
</dbReference>
<dbReference type="Gene3D" id="1.10.760.10">
    <property type="entry name" value="Cytochrome c-like domain"/>
    <property type="match status" value="1"/>
</dbReference>
<dbReference type="GO" id="GO:0009055">
    <property type="term" value="F:electron transfer activity"/>
    <property type="evidence" value="ECO:0007669"/>
    <property type="project" value="InterPro"/>
</dbReference>
<sequence length="988" mass="109101">MRCLILLFATTFPVYAQQEHIAPAAPLLPEQAQKKFKVPPGFEVQLVASEPTIGKPMQMAFDAKGRLWVTSSNEYPFAAKERAGKDKIYILEDFDAHGKAQKVTTFAEDLNIPIGILPLPDCKSCIVYSIPYVWKLTDTQGTGKADKKEHLYGPFGFRDTHGMVNSFVQTLDGWVHACHGFSNDSSVKGTDGQVLTMNSGSTFRFRPDGTHLEIWTRGQVNPFGMTMDPYGQLYNADCHSRPITQLIHNAVYSSFGKPHDGLGYGPDMIRHDHGSTALCGLTWLQTDTFPPEYQNSIFLGNVVTNRVHRDALKWSGSSPEAVEQQEFMMTDDQWFRPADIKLGLDGALYVSDFYNRIIGHYEVALDHPGRDRERGRIWRIVPTAKPLMDKTDLTQLSFEQLIKELDSSNIVRRQLAAFQVIQRGRDNPALASKQTLAWNSAPGKRPATSYEIVNSWKKSGLTDIELSLNSADSPEYRARFLRNCDLKKYTTTIPSILEGSEAFSKRAILENLTVHPDTDLILTLRGLIGNTPSTDSHMKHAARIALREALLQPHAWEKQGVPVLSENRDAKIMVDVCLGAPTEKAAAYLVSMPVSILSNDNHLIDACTHIARYGTVDTLHKLHDLITGQNSMTTEMKLASLQGVFKGYQQRGRAIDGEWISSTDKLVTNYLKLPGEKEQLAALDLAATLKLNNQFENISNLVENAKASEPARLAGLSTLGRLNSVRALPYLILALRDSNWSIPAREKIAQQLGQIPTPDSLTALGDAIRTAPSRLDGAIAQSLAGSKPGAEILFTTIEKGSASPRLLLDKAIQDKLGSYKERIAKLTAGLPSVDQKIQMTINQRKKSQGLGEANFEIGKSLFTKHCGICHQIAGVGAKVGPNLDGIGNRGLDRLLEDVLDPNRNVDAAFRMTTLFLKDGKTLSGLVVREEGQSVVIADQTGKETAVGKDNIEERKVSNLSPMPANIAEQVSESEFRHLMGYLLKQKKD</sequence>
<dbReference type="NCBIfam" id="TIGR02604">
    <property type="entry name" value="Piru_Ver_Nterm"/>
    <property type="match status" value="1"/>
</dbReference>
<dbReference type="Pfam" id="PF00034">
    <property type="entry name" value="Cytochrom_C"/>
    <property type="match status" value="1"/>
</dbReference>
<evidence type="ECO:0000256" key="5">
    <source>
        <dbReference type="SAM" id="SignalP"/>
    </source>
</evidence>
<dbReference type="Pfam" id="PF13646">
    <property type="entry name" value="HEAT_2"/>
    <property type="match status" value="1"/>
</dbReference>
<protein>
    <submittedName>
        <fullName evidence="7">C-type cytochrome</fullName>
    </submittedName>
</protein>
<accession>A0A8E6B6C1</accession>
<dbReference type="Gene3D" id="1.25.10.10">
    <property type="entry name" value="Leucine-rich Repeat Variant"/>
    <property type="match status" value="1"/>
</dbReference>
<evidence type="ECO:0000256" key="3">
    <source>
        <dbReference type="ARBA" id="ARBA00023004"/>
    </source>
</evidence>
<dbReference type="InterPro" id="IPR011042">
    <property type="entry name" value="6-blade_b-propeller_TolB-like"/>
</dbReference>
<keyword evidence="5" id="KW-0732">Signal</keyword>
<dbReference type="SUPFAM" id="SSF48371">
    <property type="entry name" value="ARM repeat"/>
    <property type="match status" value="1"/>
</dbReference>
<dbReference type="PANTHER" id="PTHR33546:SF1">
    <property type="entry name" value="LARGE, MULTIFUNCTIONAL SECRETED PROTEIN"/>
    <property type="match status" value="1"/>
</dbReference>
<evidence type="ECO:0000313" key="7">
    <source>
        <dbReference type="EMBL" id="QVL31986.1"/>
    </source>
</evidence>
<dbReference type="InterPro" id="IPR009056">
    <property type="entry name" value="Cyt_c-like_dom"/>
</dbReference>
<evidence type="ECO:0000256" key="2">
    <source>
        <dbReference type="ARBA" id="ARBA00022723"/>
    </source>
</evidence>
<feature type="signal peptide" evidence="5">
    <location>
        <begin position="1"/>
        <end position="16"/>
    </location>
</feature>
<dbReference type="GO" id="GO:0046872">
    <property type="term" value="F:metal ion binding"/>
    <property type="evidence" value="ECO:0007669"/>
    <property type="project" value="UniProtKB-KW"/>
</dbReference>
<keyword evidence="3 4" id="KW-0408">Iron</keyword>
<dbReference type="AlphaFoldDB" id="A0A8E6B6C1"/>
<dbReference type="InterPro" id="IPR036909">
    <property type="entry name" value="Cyt_c-like_dom_sf"/>
</dbReference>
<dbReference type="RefSeq" id="WP_213496517.1">
    <property type="nucleotide sequence ID" value="NZ_CP074694.1"/>
</dbReference>
<dbReference type="Proteomes" id="UP000676194">
    <property type="component" value="Chromosome"/>
</dbReference>
<feature type="domain" description="Cytochrome c" evidence="6">
    <location>
        <begin position="853"/>
        <end position="986"/>
    </location>
</feature>
<dbReference type="InterPro" id="IPR013428">
    <property type="entry name" value="Membrane-bound_put_N"/>
</dbReference>
<gene>
    <name evidence="7" type="ORF">KIH39_24650</name>
</gene>